<dbReference type="Proteomes" id="UP000242502">
    <property type="component" value="Unassembled WGS sequence"/>
</dbReference>
<accession>A0A1D2QR35</accession>
<sequence>MQLILKKKYGESFHLHVVIMIHPGVPQGVFENIENVFESLSVRESSDISVRTAVRGGHYVELKKALFQVI</sequence>
<organism evidence="1 2">
    <name type="scientific">Candidatus Endobugula sertula</name>
    <name type="common">Bugula neritina bacterial symbiont</name>
    <dbReference type="NCBI Taxonomy" id="62101"/>
    <lineage>
        <taxon>Bacteria</taxon>
        <taxon>Pseudomonadati</taxon>
        <taxon>Pseudomonadota</taxon>
        <taxon>Gammaproteobacteria</taxon>
        <taxon>Cellvibrionales</taxon>
        <taxon>Cellvibrionaceae</taxon>
        <taxon>Candidatus Endobugula</taxon>
    </lineage>
</organism>
<evidence type="ECO:0000313" key="1">
    <source>
        <dbReference type="EMBL" id="ODS24004.1"/>
    </source>
</evidence>
<dbReference type="STRING" id="62101.AB835_05620"/>
<name>A0A1D2QR35_9GAMM</name>
<gene>
    <name evidence="1" type="ORF">AB835_05620</name>
</gene>
<comment type="caution">
    <text evidence="1">The sequence shown here is derived from an EMBL/GenBank/DDBJ whole genome shotgun (WGS) entry which is preliminary data.</text>
</comment>
<proteinExistence type="predicted"/>
<dbReference type="EMBL" id="MDLC01000015">
    <property type="protein sequence ID" value="ODS24004.1"/>
    <property type="molecule type" value="Genomic_DNA"/>
</dbReference>
<evidence type="ECO:0000313" key="2">
    <source>
        <dbReference type="Proteomes" id="UP000242502"/>
    </source>
</evidence>
<reference evidence="1 2" key="1">
    <citation type="journal article" date="2016" name="Appl. Environ. Microbiol.">
        <title>Lack of Overt Genome Reduction in the Bryostatin-Producing Bryozoan Symbiont "Candidatus Endobugula sertula".</title>
        <authorList>
            <person name="Miller I.J."/>
            <person name="Vanee N."/>
            <person name="Fong S.S."/>
            <person name="Lim-Fong G.E."/>
            <person name="Kwan J.C."/>
        </authorList>
    </citation>
    <scope>NUCLEOTIDE SEQUENCE [LARGE SCALE GENOMIC DNA]</scope>
    <source>
        <strain evidence="1">AB1-4</strain>
    </source>
</reference>
<protein>
    <submittedName>
        <fullName evidence="1">Uncharacterized protein</fullName>
    </submittedName>
</protein>
<dbReference type="AlphaFoldDB" id="A0A1D2QR35"/>